<reference evidence="1" key="1">
    <citation type="submission" date="2021-08" db="EMBL/GenBank/DDBJ databases">
        <title>Novel anaerobic bacterium isolated from sea squirt in East Sea, Republic of Korea.</title>
        <authorList>
            <person name="Nguyen T.H."/>
            <person name="Li Z."/>
            <person name="Lee Y.-J."/>
            <person name="Ko J."/>
            <person name="Kim S.-G."/>
        </authorList>
    </citation>
    <scope>NUCLEOTIDE SEQUENCE</scope>
    <source>
        <strain evidence="1">KCTC 25031</strain>
    </source>
</reference>
<name>A0AC61NCB2_9BACT</name>
<evidence type="ECO:0000313" key="1">
    <source>
        <dbReference type="EMBL" id="QZE13168.1"/>
    </source>
</evidence>
<dbReference type="EMBL" id="CP081303">
    <property type="protein sequence ID" value="QZE13168.1"/>
    <property type="molecule type" value="Genomic_DNA"/>
</dbReference>
<evidence type="ECO:0000313" key="2">
    <source>
        <dbReference type="Proteomes" id="UP000826212"/>
    </source>
</evidence>
<organism evidence="1 2">
    <name type="scientific">Halosquirtibacter laminarini</name>
    <dbReference type="NCBI Taxonomy" id="3374600"/>
    <lineage>
        <taxon>Bacteria</taxon>
        <taxon>Pseudomonadati</taxon>
        <taxon>Bacteroidota</taxon>
        <taxon>Bacteroidia</taxon>
        <taxon>Marinilabiliales</taxon>
        <taxon>Prolixibacteraceae</taxon>
        <taxon>Halosquirtibacter</taxon>
    </lineage>
</organism>
<proteinExistence type="predicted"/>
<sequence>MIKNKRNIRIGLVFVITLVVFVLGLNFLKGKGIFFGDNRYHAYYEDINGLVESSPILYKGLKVGVVSKIEIDTEKDRMIVALDVRDDLPLGREVIAKIVSTDFLGSKAVRLENVTSDPSGSNKVLKGAVEPDLVSELNKRLSPLQKHVETLVLDADSTMTALNNILTPETQLDISNSISNLNNITRDLSEVLKVNKNHFNHVVANSEAITDSIKGTLLNVNVLIHELQSVASTLNNSGIDSLVLDLRTIAGKLAKGKGTAGKLLNEEGVYNELEKTIKGVNSLVEDFKKYPERYVQLSAVSLGRKVFLVDLDNLKLKSGISLAVTIENHLVKEENMKLLVDYRLNNKKDLWISNYFDDLSYARKEFDKIKVFFPSANLVAYKGKREVSLDKAFD</sequence>
<gene>
    <name evidence="1" type="ORF">K4L44_11270</name>
</gene>
<accession>A0AC61NCB2</accession>
<keyword evidence="2" id="KW-1185">Reference proteome</keyword>
<dbReference type="Proteomes" id="UP000826212">
    <property type="component" value="Chromosome"/>
</dbReference>
<protein>
    <submittedName>
        <fullName evidence="1">MlaD family protein</fullName>
    </submittedName>
</protein>